<dbReference type="CDD" id="cd00761">
    <property type="entry name" value="Glyco_tranf_GTA_type"/>
    <property type="match status" value="1"/>
</dbReference>
<gene>
    <name evidence="1" type="ORF">ENY07_05670</name>
</gene>
<reference evidence="1" key="1">
    <citation type="journal article" date="2020" name="mSystems">
        <title>Genome- and Community-Level Interaction Insights into Carbon Utilization and Element Cycling Functions of Hydrothermarchaeota in Hydrothermal Sediment.</title>
        <authorList>
            <person name="Zhou Z."/>
            <person name="Liu Y."/>
            <person name="Xu W."/>
            <person name="Pan J."/>
            <person name="Luo Z.H."/>
            <person name="Li M."/>
        </authorList>
    </citation>
    <scope>NUCLEOTIDE SEQUENCE</scope>
    <source>
        <strain evidence="1">SpSt-997</strain>
    </source>
</reference>
<sequence length="287" mass="32188">MKPRLAAVTMVYNEADFLPVWLRHYGGLLGPEHCYVIDHGSDDGSTAALAPAHRLYLPRSPHDDARRARFVSRLCGGLLEYYDWVLYTDVDEILLPDPRLYADLGELCAQARAEVITAVGLNLHHLSEEAPIDLAAPLGAQRRWVRFTGALCKPVLIRRPVAWTPGFHCADAPICFEALYLIHLRWCDRDLGLARLAKTRAMPWSDEQAGAWQRGTDSEYFALLDIFTNMVRENVTDFSLGAPPLAPTIAAFLASQAGREQEIYSVDIGFNIDQLWPLPQRLRALLP</sequence>
<dbReference type="EMBL" id="DTQM01000108">
    <property type="protein sequence ID" value="HGC42694.1"/>
    <property type="molecule type" value="Genomic_DNA"/>
</dbReference>
<accession>A0A8J4HA81</accession>
<protein>
    <submittedName>
        <fullName evidence="1">Glycosyltransferase family 2 protein</fullName>
    </submittedName>
</protein>
<dbReference type="Pfam" id="PF13704">
    <property type="entry name" value="Glyco_tranf_2_4"/>
    <property type="match status" value="1"/>
</dbReference>
<proteinExistence type="predicted"/>
<dbReference type="InterPro" id="IPR029044">
    <property type="entry name" value="Nucleotide-diphossugar_trans"/>
</dbReference>
<dbReference type="AlphaFoldDB" id="A0A8J4HA81"/>
<evidence type="ECO:0000313" key="1">
    <source>
        <dbReference type="EMBL" id="HGC42694.1"/>
    </source>
</evidence>
<organism evidence="1">
    <name type="scientific">Acidicaldus sp</name>
    <dbReference type="NCBI Taxonomy" id="1872105"/>
    <lineage>
        <taxon>Bacteria</taxon>
        <taxon>Pseudomonadati</taxon>
        <taxon>Pseudomonadota</taxon>
        <taxon>Alphaproteobacteria</taxon>
        <taxon>Acetobacterales</taxon>
        <taxon>Acetobacteraceae</taxon>
        <taxon>Acidicaldus</taxon>
    </lineage>
</organism>
<name>A0A8J4HA81_9PROT</name>
<dbReference type="SUPFAM" id="SSF53448">
    <property type="entry name" value="Nucleotide-diphospho-sugar transferases"/>
    <property type="match status" value="1"/>
</dbReference>
<comment type="caution">
    <text evidence="1">The sequence shown here is derived from an EMBL/GenBank/DDBJ whole genome shotgun (WGS) entry which is preliminary data.</text>
</comment>